<sequence>MEQFNPGLRNLINLGKSYEKAVSAMALAGKQYFDAVSKIGENAAVSPVSRELGDKSRNLPLFGQITSKRRPRFPRHRCSSATGAS</sequence>
<dbReference type="GO" id="GO:0030838">
    <property type="term" value="P:positive regulation of actin filament polymerization"/>
    <property type="evidence" value="ECO:0007669"/>
    <property type="project" value="TreeGrafter"/>
</dbReference>
<name>A0A3N0YUC5_ANAGA</name>
<reference evidence="2 3" key="1">
    <citation type="submission" date="2018-10" db="EMBL/GenBank/DDBJ databases">
        <title>Genome assembly for a Yunnan-Guizhou Plateau 3E fish, Anabarilius grahami (Regan), and its evolutionary and genetic applications.</title>
        <authorList>
            <person name="Jiang W."/>
        </authorList>
    </citation>
    <scope>NUCLEOTIDE SEQUENCE [LARGE SCALE GENOMIC DNA]</scope>
    <source>
        <strain evidence="2">AG-KIZ</strain>
        <tissue evidence="2">Muscle</tissue>
    </source>
</reference>
<dbReference type="PROSITE" id="PS51338">
    <property type="entry name" value="IMD"/>
    <property type="match status" value="1"/>
</dbReference>
<evidence type="ECO:0000313" key="2">
    <source>
        <dbReference type="EMBL" id="ROL49796.1"/>
    </source>
</evidence>
<comment type="caution">
    <text evidence="2">The sequence shown here is derived from an EMBL/GenBank/DDBJ whole genome shotgun (WGS) entry which is preliminary data.</text>
</comment>
<protein>
    <submittedName>
        <fullName evidence="2">Brain-specific angiogenesis inhibitor 1-associated protein 2-like protein 1</fullName>
    </submittedName>
</protein>
<evidence type="ECO:0000313" key="3">
    <source>
        <dbReference type="Proteomes" id="UP000281406"/>
    </source>
</evidence>
<dbReference type="PANTHER" id="PTHR14206:SF4">
    <property type="entry name" value="BRAIN-SPECIFIC ANGIOGENESIS INHIBITOR 1-ASSOCIATED PROTEIN 2-LIKE PROTEIN 1"/>
    <property type="match status" value="1"/>
</dbReference>
<dbReference type="Pfam" id="PF08397">
    <property type="entry name" value="IMD"/>
    <property type="match status" value="1"/>
</dbReference>
<gene>
    <name evidence="2" type="ORF">DPX16_13461</name>
</gene>
<dbReference type="InterPro" id="IPR027267">
    <property type="entry name" value="AH/BAR_dom_sf"/>
</dbReference>
<dbReference type="GO" id="GO:0051764">
    <property type="term" value="P:actin crosslink formation"/>
    <property type="evidence" value="ECO:0007669"/>
    <property type="project" value="TreeGrafter"/>
</dbReference>
<dbReference type="AlphaFoldDB" id="A0A3N0YUC5"/>
<proteinExistence type="predicted"/>
<dbReference type="GO" id="GO:0007009">
    <property type="term" value="P:plasma membrane organization"/>
    <property type="evidence" value="ECO:0007669"/>
    <property type="project" value="InterPro"/>
</dbReference>
<keyword evidence="3" id="KW-1185">Reference proteome</keyword>
<dbReference type="GO" id="GO:0005829">
    <property type="term" value="C:cytosol"/>
    <property type="evidence" value="ECO:0007669"/>
    <property type="project" value="TreeGrafter"/>
</dbReference>
<dbReference type="Proteomes" id="UP000281406">
    <property type="component" value="Unassembled WGS sequence"/>
</dbReference>
<dbReference type="EMBL" id="RJVU01026436">
    <property type="protein sequence ID" value="ROL49796.1"/>
    <property type="molecule type" value="Genomic_DNA"/>
</dbReference>
<dbReference type="SUPFAM" id="SSF103657">
    <property type="entry name" value="BAR/IMD domain-like"/>
    <property type="match status" value="1"/>
</dbReference>
<dbReference type="OrthoDB" id="3800937at2759"/>
<dbReference type="InterPro" id="IPR027681">
    <property type="entry name" value="IRSp53/IRTKS/Pinkbar"/>
</dbReference>
<evidence type="ECO:0000259" key="1">
    <source>
        <dbReference type="PROSITE" id="PS51338"/>
    </source>
</evidence>
<dbReference type="GO" id="GO:0005654">
    <property type="term" value="C:nucleoplasm"/>
    <property type="evidence" value="ECO:0007669"/>
    <property type="project" value="TreeGrafter"/>
</dbReference>
<accession>A0A3N0YUC5</accession>
<dbReference type="Gene3D" id="1.20.1270.60">
    <property type="entry name" value="Arfaptin homology (AH) domain/BAR domain"/>
    <property type="match status" value="1"/>
</dbReference>
<dbReference type="InterPro" id="IPR013606">
    <property type="entry name" value="I-BAR_dom"/>
</dbReference>
<dbReference type="PANTHER" id="PTHR14206">
    <property type="entry name" value="BRAIN-SPECIFIC ANGIOGENESIS INHIBITOR 1-ASSOCIATED PROTEIN 2"/>
    <property type="match status" value="1"/>
</dbReference>
<organism evidence="2 3">
    <name type="scientific">Anabarilius grahami</name>
    <name type="common">Kanglang fish</name>
    <name type="synonym">Barilius grahami</name>
    <dbReference type="NCBI Taxonomy" id="495550"/>
    <lineage>
        <taxon>Eukaryota</taxon>
        <taxon>Metazoa</taxon>
        <taxon>Chordata</taxon>
        <taxon>Craniata</taxon>
        <taxon>Vertebrata</taxon>
        <taxon>Euteleostomi</taxon>
        <taxon>Actinopterygii</taxon>
        <taxon>Neopterygii</taxon>
        <taxon>Teleostei</taxon>
        <taxon>Ostariophysi</taxon>
        <taxon>Cypriniformes</taxon>
        <taxon>Xenocyprididae</taxon>
        <taxon>Xenocypridinae</taxon>
        <taxon>Xenocypridinae incertae sedis</taxon>
        <taxon>Anabarilius</taxon>
    </lineage>
</organism>
<feature type="domain" description="IMD" evidence="1">
    <location>
        <begin position="1"/>
        <end position="54"/>
    </location>
</feature>
<dbReference type="GO" id="GO:0051017">
    <property type="term" value="P:actin filament bundle assembly"/>
    <property type="evidence" value="ECO:0007669"/>
    <property type="project" value="TreeGrafter"/>
</dbReference>